<evidence type="ECO:0000256" key="4">
    <source>
        <dbReference type="ARBA" id="ARBA00022989"/>
    </source>
</evidence>
<dbReference type="GO" id="GO:0000271">
    <property type="term" value="P:polysaccharide biosynthetic process"/>
    <property type="evidence" value="ECO:0007669"/>
    <property type="project" value="InterPro"/>
</dbReference>
<name>A0A1U7EUY1_NATPD</name>
<keyword evidence="4 6" id="KW-1133">Transmembrane helix</keyword>
<comment type="similarity">
    <text evidence="2">Belongs to the GtrA family.</text>
</comment>
<dbReference type="Proteomes" id="UP000002698">
    <property type="component" value="Chromosome"/>
</dbReference>
<feature type="transmembrane region" description="Helical" evidence="6">
    <location>
        <begin position="119"/>
        <end position="138"/>
    </location>
</feature>
<dbReference type="PANTHER" id="PTHR38459">
    <property type="entry name" value="PROPHAGE BACTOPRENOL-LINKED GLUCOSE TRANSLOCASE HOMOLOG"/>
    <property type="match status" value="1"/>
</dbReference>
<comment type="subcellular location">
    <subcellularLocation>
        <location evidence="1">Membrane</location>
        <topology evidence="1">Multi-pass membrane protein</topology>
    </subcellularLocation>
</comment>
<evidence type="ECO:0000313" key="9">
    <source>
        <dbReference type="Proteomes" id="UP000002698"/>
    </source>
</evidence>
<sequence>MTRRQIRETLLSPVRFGQFAGVGAVGAVCDNIVLLTLATAGVTPELAKFVGIEVAIVVMFLLNERWTFSEAGAPGPVAFLRRLGTSNVVRVGGIAVQLVVFSVVYRWLHVEVGLFGVDLWLLVASGAGIACGMVVNYVTESLLTWRVHNSR</sequence>
<dbReference type="eggNOG" id="arCOG02228">
    <property type="taxonomic scope" value="Archaea"/>
</dbReference>
<keyword evidence="9" id="KW-1185">Reference proteome</keyword>
<dbReference type="RefSeq" id="WP_011322443.1">
    <property type="nucleotide sequence ID" value="NC_007426.1"/>
</dbReference>
<dbReference type="AlphaFoldDB" id="A0A1U7EUY1"/>
<keyword evidence="3 6" id="KW-0812">Transmembrane</keyword>
<feature type="domain" description="GtrA/DPMS transmembrane" evidence="7">
    <location>
        <begin position="18"/>
        <end position="145"/>
    </location>
</feature>
<accession>A0A1U7EUY1</accession>
<dbReference type="STRING" id="348780.NP_1434A"/>
<evidence type="ECO:0000256" key="6">
    <source>
        <dbReference type="SAM" id="Phobius"/>
    </source>
</evidence>
<reference evidence="8 9" key="1">
    <citation type="journal article" date="2005" name="Genome Res.">
        <title>Living with two extremes: conclusions from the genome sequence of Natronomonas pharaonis.</title>
        <authorList>
            <person name="Falb M."/>
            <person name="Pfeiffer F."/>
            <person name="Palm P."/>
            <person name="Rodewald K."/>
            <person name="Hickmann V."/>
            <person name="Tittor J."/>
            <person name="Oesterhelt D."/>
        </authorList>
    </citation>
    <scope>NUCLEOTIDE SEQUENCE [LARGE SCALE GENOMIC DNA]</scope>
    <source>
        <strain evidence="9">ATCC 35678 / DSM 2160 / CIP 103997 / JCM 8858 / NBRC 14720 / NCIMB 2260 / Gabara</strain>
    </source>
</reference>
<organism evidence="8 9">
    <name type="scientific">Natronomonas pharaonis (strain ATCC 35678 / DSM 2160 / CIP 103997 / JCM 8858 / NBRC 14720 / NCIMB 2260 / Gabara)</name>
    <name type="common">Halobacterium pharaonis</name>
    <dbReference type="NCBI Taxonomy" id="348780"/>
    <lineage>
        <taxon>Archaea</taxon>
        <taxon>Methanobacteriati</taxon>
        <taxon>Methanobacteriota</taxon>
        <taxon>Stenosarchaea group</taxon>
        <taxon>Halobacteria</taxon>
        <taxon>Halobacteriales</taxon>
        <taxon>Natronomonadaceae</taxon>
        <taxon>Natronomonas</taxon>
    </lineage>
</organism>
<evidence type="ECO:0000256" key="2">
    <source>
        <dbReference type="ARBA" id="ARBA00009399"/>
    </source>
</evidence>
<dbReference type="GO" id="GO:0005886">
    <property type="term" value="C:plasma membrane"/>
    <property type="evidence" value="ECO:0007669"/>
    <property type="project" value="TreeGrafter"/>
</dbReference>
<evidence type="ECO:0000256" key="1">
    <source>
        <dbReference type="ARBA" id="ARBA00004141"/>
    </source>
</evidence>
<evidence type="ECO:0000313" key="8">
    <source>
        <dbReference type="EMBL" id="CAI48808.1"/>
    </source>
</evidence>
<dbReference type="HOGENOM" id="CLU_083873_6_1_2"/>
<dbReference type="OrthoDB" id="44002at2157"/>
<dbReference type="GeneID" id="3701149"/>
<dbReference type="EMBL" id="CR936257">
    <property type="protein sequence ID" value="CAI48808.1"/>
    <property type="molecule type" value="Genomic_DNA"/>
</dbReference>
<dbReference type="InterPro" id="IPR007267">
    <property type="entry name" value="GtrA_DPMS_TM"/>
</dbReference>
<dbReference type="Pfam" id="PF04138">
    <property type="entry name" value="GtrA_DPMS_TM"/>
    <property type="match status" value="1"/>
</dbReference>
<protein>
    <submittedName>
        <fullName evidence="8">GtrA family protein</fullName>
    </submittedName>
</protein>
<gene>
    <name evidence="8" type="ordered locus">NP_1434A</name>
</gene>
<keyword evidence="5 6" id="KW-0472">Membrane</keyword>
<dbReference type="KEGG" id="nph:NP_1434A"/>
<dbReference type="PANTHER" id="PTHR38459:SF1">
    <property type="entry name" value="PROPHAGE BACTOPRENOL-LINKED GLUCOSE TRANSLOCASE HOMOLOG"/>
    <property type="match status" value="1"/>
</dbReference>
<feature type="transmembrane region" description="Helical" evidence="6">
    <location>
        <begin position="88"/>
        <end position="107"/>
    </location>
</feature>
<proteinExistence type="inferred from homology"/>
<evidence type="ECO:0000256" key="5">
    <source>
        <dbReference type="ARBA" id="ARBA00023136"/>
    </source>
</evidence>
<evidence type="ECO:0000256" key="3">
    <source>
        <dbReference type="ARBA" id="ARBA00022692"/>
    </source>
</evidence>
<dbReference type="InterPro" id="IPR051401">
    <property type="entry name" value="GtrA_CellWall_Glycosyl"/>
</dbReference>
<dbReference type="EnsemblBacteria" id="CAI48808">
    <property type="protein sequence ID" value="CAI48808"/>
    <property type="gene ID" value="NP_1434A"/>
</dbReference>
<evidence type="ECO:0000259" key="7">
    <source>
        <dbReference type="Pfam" id="PF04138"/>
    </source>
</evidence>